<organism evidence="3 4">
    <name type="scientific">Actinomycetospora flava</name>
    <dbReference type="NCBI Taxonomy" id="3129232"/>
    <lineage>
        <taxon>Bacteria</taxon>
        <taxon>Bacillati</taxon>
        <taxon>Actinomycetota</taxon>
        <taxon>Actinomycetes</taxon>
        <taxon>Pseudonocardiales</taxon>
        <taxon>Pseudonocardiaceae</taxon>
        <taxon>Actinomycetospora</taxon>
    </lineage>
</organism>
<feature type="region of interest" description="Disordered" evidence="1">
    <location>
        <begin position="134"/>
        <end position="219"/>
    </location>
</feature>
<keyword evidence="2" id="KW-0812">Transmembrane</keyword>
<evidence type="ECO:0000256" key="1">
    <source>
        <dbReference type="SAM" id="MobiDB-lite"/>
    </source>
</evidence>
<accession>A0ABU8M297</accession>
<comment type="caution">
    <text evidence="3">The sequence shown here is derived from an EMBL/GenBank/DDBJ whole genome shotgun (WGS) entry which is preliminary data.</text>
</comment>
<feature type="compositionally biased region" description="Low complexity" evidence="1">
    <location>
        <begin position="202"/>
        <end position="219"/>
    </location>
</feature>
<reference evidence="3 4" key="1">
    <citation type="submission" date="2024-03" db="EMBL/GenBank/DDBJ databases">
        <title>Actinomycetospora sp. OC33-EN07, a novel actinomycete isolated from wild orchid (Aerides multiflora).</title>
        <authorList>
            <person name="Suriyachadkun C."/>
        </authorList>
    </citation>
    <scope>NUCLEOTIDE SEQUENCE [LARGE SCALE GENOMIC DNA]</scope>
    <source>
        <strain evidence="3 4">OC33-EN07</strain>
    </source>
</reference>
<keyword evidence="2" id="KW-1133">Transmembrane helix</keyword>
<gene>
    <name evidence="3" type="ORF">WCD58_07300</name>
</gene>
<dbReference type="RefSeq" id="WP_337701110.1">
    <property type="nucleotide sequence ID" value="NZ_JBBEGM010000002.1"/>
</dbReference>
<dbReference type="Proteomes" id="UP001369736">
    <property type="component" value="Unassembled WGS sequence"/>
</dbReference>
<evidence type="ECO:0008006" key="5">
    <source>
        <dbReference type="Google" id="ProtNLM"/>
    </source>
</evidence>
<evidence type="ECO:0000313" key="3">
    <source>
        <dbReference type="EMBL" id="MEJ2860955.1"/>
    </source>
</evidence>
<proteinExistence type="predicted"/>
<feature type="compositionally biased region" description="Basic residues" evidence="1">
    <location>
        <begin position="154"/>
        <end position="163"/>
    </location>
</feature>
<feature type="transmembrane region" description="Helical" evidence="2">
    <location>
        <begin position="35"/>
        <end position="53"/>
    </location>
</feature>
<evidence type="ECO:0000313" key="4">
    <source>
        <dbReference type="Proteomes" id="UP001369736"/>
    </source>
</evidence>
<dbReference type="EMBL" id="JBBEGM010000002">
    <property type="protein sequence ID" value="MEJ2860955.1"/>
    <property type="molecule type" value="Genomic_DNA"/>
</dbReference>
<feature type="compositionally biased region" description="Pro residues" evidence="1">
    <location>
        <begin position="190"/>
        <end position="200"/>
    </location>
</feature>
<keyword evidence="4" id="KW-1185">Reference proteome</keyword>
<feature type="transmembrane region" description="Helical" evidence="2">
    <location>
        <begin position="98"/>
        <end position="118"/>
    </location>
</feature>
<keyword evidence="2" id="KW-0472">Membrane</keyword>
<protein>
    <recommendedName>
        <fullName evidence="5">MFS transporter</fullName>
    </recommendedName>
</protein>
<evidence type="ECO:0000256" key="2">
    <source>
        <dbReference type="SAM" id="Phobius"/>
    </source>
</evidence>
<name>A0ABU8M297_9PSEU</name>
<sequence>MTPDRATPARAVLLGGCAAVLGVAAHGEAGGAVSATPTALAAGLGVVAATALLGARPRSLARLAAVLAAGQVALHLAMPAGAHGHDHAAMPATAPNDAGMLVAHLAVAVLVAGGIAHADRALARAVRRRVATWTRRLAGPTPTPRRPRLEPPQRPRRTIRQRRAAVTLHPRRGPPSPRPTATTPRHGRTPPCPHRGPRPPAHARSPRSSAACSLSPSSC</sequence>
<feature type="transmembrane region" description="Helical" evidence="2">
    <location>
        <begin position="60"/>
        <end position="78"/>
    </location>
</feature>